<organism evidence="2">
    <name type="scientific">Sesamum latifolium</name>
    <dbReference type="NCBI Taxonomy" id="2727402"/>
    <lineage>
        <taxon>Eukaryota</taxon>
        <taxon>Viridiplantae</taxon>
        <taxon>Streptophyta</taxon>
        <taxon>Embryophyta</taxon>
        <taxon>Tracheophyta</taxon>
        <taxon>Spermatophyta</taxon>
        <taxon>Magnoliopsida</taxon>
        <taxon>eudicotyledons</taxon>
        <taxon>Gunneridae</taxon>
        <taxon>Pentapetalae</taxon>
        <taxon>asterids</taxon>
        <taxon>lamiids</taxon>
        <taxon>Lamiales</taxon>
        <taxon>Pedaliaceae</taxon>
        <taxon>Sesamum</taxon>
    </lineage>
</organism>
<gene>
    <name evidence="2" type="ORF">Slati_3943500</name>
</gene>
<dbReference type="EMBL" id="JACGWN010000014">
    <property type="protein sequence ID" value="KAL0406296.1"/>
    <property type="molecule type" value="Genomic_DNA"/>
</dbReference>
<dbReference type="Pfam" id="PF22936">
    <property type="entry name" value="Pol_BBD"/>
    <property type="match status" value="1"/>
</dbReference>
<proteinExistence type="predicted"/>
<dbReference type="AlphaFoldDB" id="A0AAW2TNC0"/>
<accession>A0AAW2TNC0</accession>
<protein>
    <recommendedName>
        <fullName evidence="1">Retrovirus-related Pol polyprotein from transposon TNT 1-94-like beta-barrel domain-containing protein</fullName>
    </recommendedName>
</protein>
<reference evidence="2" key="2">
    <citation type="journal article" date="2024" name="Plant">
        <title>Genomic evolution and insights into agronomic trait innovations of Sesamum species.</title>
        <authorList>
            <person name="Miao H."/>
            <person name="Wang L."/>
            <person name="Qu L."/>
            <person name="Liu H."/>
            <person name="Sun Y."/>
            <person name="Le M."/>
            <person name="Wang Q."/>
            <person name="Wei S."/>
            <person name="Zheng Y."/>
            <person name="Lin W."/>
            <person name="Duan Y."/>
            <person name="Cao H."/>
            <person name="Xiong S."/>
            <person name="Wang X."/>
            <person name="Wei L."/>
            <person name="Li C."/>
            <person name="Ma Q."/>
            <person name="Ju M."/>
            <person name="Zhao R."/>
            <person name="Li G."/>
            <person name="Mu C."/>
            <person name="Tian Q."/>
            <person name="Mei H."/>
            <person name="Zhang T."/>
            <person name="Gao T."/>
            <person name="Zhang H."/>
        </authorList>
    </citation>
    <scope>NUCLEOTIDE SEQUENCE</scope>
    <source>
        <strain evidence="2">KEN1</strain>
    </source>
</reference>
<feature type="domain" description="Retrovirus-related Pol polyprotein from transposon TNT 1-94-like beta-barrel" evidence="1">
    <location>
        <begin position="34"/>
        <end position="97"/>
    </location>
</feature>
<evidence type="ECO:0000313" key="2">
    <source>
        <dbReference type="EMBL" id="KAL0406296.1"/>
    </source>
</evidence>
<dbReference type="InterPro" id="IPR054722">
    <property type="entry name" value="PolX-like_BBD"/>
</dbReference>
<name>A0AAW2TNC0_9LAMI</name>
<reference evidence="2" key="1">
    <citation type="submission" date="2020-06" db="EMBL/GenBank/DDBJ databases">
        <authorList>
            <person name="Li T."/>
            <person name="Hu X."/>
            <person name="Zhang T."/>
            <person name="Song X."/>
            <person name="Zhang H."/>
            <person name="Dai N."/>
            <person name="Sheng W."/>
            <person name="Hou X."/>
            <person name="Wei L."/>
        </authorList>
    </citation>
    <scope>NUCLEOTIDE SEQUENCE</scope>
    <source>
        <strain evidence="2">KEN1</strain>
        <tissue evidence="2">Leaf</tissue>
    </source>
</reference>
<sequence>MIVGGPSDTSTSVATGGYVSIQPELVTVSQLFDWLINTGANVHICADKSLFMSYQGVNGRTVTMGYSITVEVVRIGSVNLKILSGRILSLKRVHHAPLSEET</sequence>
<evidence type="ECO:0000259" key="1">
    <source>
        <dbReference type="Pfam" id="PF22936"/>
    </source>
</evidence>
<comment type="caution">
    <text evidence="2">The sequence shown here is derived from an EMBL/GenBank/DDBJ whole genome shotgun (WGS) entry which is preliminary data.</text>
</comment>